<name>I8TCJ2_9GAMM</name>
<dbReference type="InterPro" id="IPR051171">
    <property type="entry name" value="CaCA"/>
</dbReference>
<dbReference type="InterPro" id="IPR038081">
    <property type="entry name" value="CalX-like_sf"/>
</dbReference>
<keyword evidence="5" id="KW-0812">Transmembrane</keyword>
<feature type="domain" description="Calx-beta" evidence="6">
    <location>
        <begin position="851"/>
        <end position="951"/>
    </location>
</feature>
<feature type="domain" description="Calx-beta" evidence="6">
    <location>
        <begin position="1539"/>
        <end position="1644"/>
    </location>
</feature>
<evidence type="ECO:0000256" key="1">
    <source>
        <dbReference type="ARBA" id="ARBA00022729"/>
    </source>
</evidence>
<dbReference type="Pfam" id="PF03160">
    <property type="entry name" value="Calx-beta"/>
    <property type="match status" value="7"/>
</dbReference>
<keyword evidence="3" id="KW-0106">Calcium</keyword>
<feature type="transmembrane region" description="Helical" evidence="5">
    <location>
        <begin position="1700"/>
        <end position="1719"/>
    </location>
</feature>
<feature type="domain" description="Calx-beta" evidence="6">
    <location>
        <begin position="963"/>
        <end position="1066"/>
    </location>
</feature>
<dbReference type="SUPFAM" id="SSF101898">
    <property type="entry name" value="NHL repeat"/>
    <property type="match status" value="1"/>
</dbReference>
<dbReference type="STRING" id="1172194.WQQ_17970"/>
<dbReference type="InterPro" id="IPR006311">
    <property type="entry name" value="TAT_signal"/>
</dbReference>
<evidence type="ECO:0000256" key="2">
    <source>
        <dbReference type="ARBA" id="ARBA00022737"/>
    </source>
</evidence>
<dbReference type="SUPFAM" id="SSF141072">
    <property type="entry name" value="CalX-like"/>
    <property type="match status" value="8"/>
</dbReference>
<protein>
    <recommendedName>
        <fullName evidence="6">Calx-beta domain-containing protein</fullName>
    </recommendedName>
</protein>
<keyword evidence="2" id="KW-0677">Repeat</keyword>
<dbReference type="OrthoDB" id="5555650at2"/>
<dbReference type="InterPro" id="IPR057708">
    <property type="entry name" value="DUF7948"/>
</dbReference>
<keyword evidence="8" id="KW-1185">Reference proteome</keyword>
<evidence type="ECO:0000256" key="5">
    <source>
        <dbReference type="SAM" id="Phobius"/>
    </source>
</evidence>
<keyword evidence="4" id="KW-0813">Transport</keyword>
<feature type="transmembrane region" description="Helical" evidence="5">
    <location>
        <begin position="1675"/>
        <end position="1693"/>
    </location>
</feature>
<feature type="domain" description="Calx-beta" evidence="6">
    <location>
        <begin position="1423"/>
        <end position="1526"/>
    </location>
</feature>
<dbReference type="RefSeq" id="WP_007184746.1">
    <property type="nucleotide sequence ID" value="NZ_AKGD01000001.1"/>
</dbReference>
<dbReference type="PANTHER" id="PTHR11878">
    <property type="entry name" value="SODIUM/CALCIUM EXCHANGER"/>
    <property type="match status" value="1"/>
</dbReference>
<dbReference type="EMBL" id="AKGD01000001">
    <property type="protein sequence ID" value="EIT71660.1"/>
    <property type="molecule type" value="Genomic_DNA"/>
</dbReference>
<dbReference type="GO" id="GO:0007154">
    <property type="term" value="P:cell communication"/>
    <property type="evidence" value="ECO:0007669"/>
    <property type="project" value="InterPro"/>
</dbReference>
<dbReference type="PANTHER" id="PTHR11878:SF65">
    <property type="entry name" value="NA_CA-EXCHANGE PROTEIN, ISOFORM G"/>
    <property type="match status" value="1"/>
</dbReference>
<keyword evidence="5" id="KW-1133">Transmembrane helix</keyword>
<evidence type="ECO:0000259" key="6">
    <source>
        <dbReference type="SMART" id="SM00237"/>
    </source>
</evidence>
<evidence type="ECO:0000256" key="4">
    <source>
        <dbReference type="ARBA" id="ARBA00023065"/>
    </source>
</evidence>
<feature type="domain" description="Calx-beta" evidence="6">
    <location>
        <begin position="1307"/>
        <end position="1410"/>
    </location>
</feature>
<keyword evidence="5" id="KW-0472">Membrane</keyword>
<evidence type="ECO:0000313" key="7">
    <source>
        <dbReference type="EMBL" id="EIT71660.1"/>
    </source>
</evidence>
<dbReference type="Gene3D" id="2.40.160.20">
    <property type="match status" value="1"/>
</dbReference>
<gene>
    <name evidence="7" type="ORF">WQQ_17970</name>
</gene>
<proteinExistence type="predicted"/>
<dbReference type="Gene3D" id="2.60.40.2030">
    <property type="match status" value="8"/>
</dbReference>
<dbReference type="PATRIC" id="fig|1172194.4.peg.1738"/>
<evidence type="ECO:0000313" key="8">
    <source>
        <dbReference type="Proteomes" id="UP000003704"/>
    </source>
</evidence>
<organism evidence="7 8">
    <name type="scientific">Hydrocarboniphaga effusa AP103</name>
    <dbReference type="NCBI Taxonomy" id="1172194"/>
    <lineage>
        <taxon>Bacteria</taxon>
        <taxon>Pseudomonadati</taxon>
        <taxon>Pseudomonadota</taxon>
        <taxon>Gammaproteobacteria</taxon>
        <taxon>Nevskiales</taxon>
        <taxon>Nevskiaceae</taxon>
        <taxon>Hydrocarboniphaga</taxon>
    </lineage>
</organism>
<dbReference type="Pfam" id="PF25778">
    <property type="entry name" value="DUF7948"/>
    <property type="match status" value="1"/>
</dbReference>
<dbReference type="SMART" id="SM00237">
    <property type="entry name" value="Calx_beta"/>
    <property type="match status" value="7"/>
</dbReference>
<dbReference type="InterPro" id="IPR003644">
    <property type="entry name" value="Calx_beta"/>
</dbReference>
<keyword evidence="4" id="KW-0406">Ion transport</keyword>
<feature type="domain" description="Calx-beta" evidence="6">
    <location>
        <begin position="1080"/>
        <end position="1178"/>
    </location>
</feature>
<feature type="domain" description="Calx-beta" evidence="6">
    <location>
        <begin position="1193"/>
        <end position="1293"/>
    </location>
</feature>
<accession>I8TCJ2</accession>
<comment type="caution">
    <text evidence="7">The sequence shown here is derived from an EMBL/GenBank/DDBJ whole genome shotgun (WGS) entry which is preliminary data.</text>
</comment>
<evidence type="ECO:0000256" key="3">
    <source>
        <dbReference type="ARBA" id="ARBA00022837"/>
    </source>
</evidence>
<dbReference type="SUPFAM" id="SSF56925">
    <property type="entry name" value="OMPA-like"/>
    <property type="match status" value="1"/>
</dbReference>
<dbReference type="InterPro" id="IPR011250">
    <property type="entry name" value="OMP/PagP_B-barrel"/>
</dbReference>
<sequence>MERFKTSAGRGIWLATSAAAVLALALGERPALPSSASAPLRSEIGDLAQVGQIGERLARLPLQFEHHGDRFLARGAGYALAVDDRSATLRLRGPDDRLHDLDLRLRSAATSLPAAEKPLRARANYLLGNDPSQWRTALATYGQLRQREVYPGIDAIYYGRDRQLEYDFEVAPNADPQRIVIDIRGAQAAHLDDAGDLQLTLAGETLTQHRPFAYQLDATGRVEPISAGYALETTAQGYALRFELGDYDRSRELVIDPVLRYSTYLGGVAGDDLYAVTTVADGVIVAGIGGCQTSSGGPNSFPTTEGAFDTLCQGNQEAFVAKLDYELGELLFSTYIGGRSDDAAYAVTTDADGNIIVGGTTRADGASGFPVTDGAYQTTGQYVGDAFIAKLDATGSQLLYGTLFGGAGAQDIVYGIAVDAAGDIVFAGQADNRFGATFPVTEGAYDTSANGDYDGFVAKLHPGGAGQADLLWSTLIGGTEKEEIRALALGSEGIYIAGWSALDFSSPDRRAFPTTPNGYDTSTNGDSDAFFSVLSLDGSTLQYSTLLGSSGPDRAQALAVDAQGRAYVGGFTSRLPGFPTTPGAYDPNRDPASTQGFVLKIDPTLSGSASLVWSTLIGGSGEESVEALAVHADGSVYAAGYSSHFGERAFPTTPGSLQAESRSTASTSSDARDSFVSVFSADGSRLLYSTLLGGSFEDIARTLAFAGDGSVVVAGRTFGRGFWTSPQGGEYQSQPSGGTDGFVTRLNAVADSSAQFTSARFSTPGGSGTRATISVSRTGSSVGAFSVNYGSTAGTAHPGSDYRTSSGTLEWLDGESGSKTYEVQILSGGGGRTVNLSLGSPSGVLGSPSKAILQIGDAPSPGTLSFDPSEYSIGEGDGEAVITITRTGGSAGEVSARVITVDGSATAGEDYTPVDTLVVFEDEDVAPKTVRVAIIDDRLVEDQESVRLRMSEVVGAETDEDQADVYIHDNDEPPKPGTLQFAVSSVETGENAGMLGIEVTRSGGSDGAVSALVRTRNGTALSGSDYLPLETRVNFADGDAATKTVFVSITDDALDEDDEHFELTLTGANGGASIGELDLTRVSIVDNDEPPTLSFVQATSIASEADGIVKVIARLSAPSGRAVYALYSLAGTAELGADYGLASDRVYFAPGATEHAIDIALVDDTRVEPDETLIFSLQTPENATLGEQRTHTLTITSDDSVRAGSLHFAAELLRVDESAGTVSIGITRSEASESAVSVRVRSFDGTATAGSDYEAVDTVVNFADGEAGTKTITLRILDDSIAEPTESFGLSLSEASGGAAIGSPSSIVVGIIDNDAPPSPGKLQFALADYRVNENAGNAAITVTRTEGSAGAVSASFGTAAISATAGADYQEVTTQVTFADGDTTPKTVLVPIIDDNLDEADETVSLRLSAPTGGATLGLAEARLTISDDDAPYQAGVIALSAIDYAIAENAGPVQITLLRSDGGDGAASVRLVTSDESALSPADYAATDTLVQWADGDVAPKTVTIAIVNDTLVEGAERFVITLSQPTGAGLGEIASGHVTIVDDDLAPQPLPGALRFEAATANVDEGAGRIVLRVNRVGGSDGTVRVRYATQNGSANAGSDFEAASGLLTWAAGDTAAKTVAIDIADDALAEGNEQFTLTLSAPEGGAMIGTPGNVTVTIVDNDRSELEGKSGGGAFGGGLIALLGFAALLRRSGKTLIAALTAGLLAMLPMFANAADTALESPRWYAGVRGGPAHIDINDALLRDQLAAAGYEANVKTDKQDAYGAIYAGWWLMPNYAIELALFDLGEYRTRIDSANPDALGIANAIVDELPGSSRGLSLSVRPLIPLKPRLFLDVRGGLGYGWQKAVVEGEGLRVSRRDHSFGANGSIGLLAHFGKLRIGFGAEAYVPGQGSSFYPLYGSLEYGF</sequence>
<reference evidence="7 8" key="1">
    <citation type="journal article" date="2012" name="J. Bacteriol.">
        <title>Genome Sequence of n-Alkane-Degrading Hydrocarboniphaga effusa Strain AP103T (ATCC BAA-332T).</title>
        <authorList>
            <person name="Chang H.K."/>
            <person name="Zylstra G.J."/>
            <person name="Chae J.C."/>
        </authorList>
    </citation>
    <scope>NUCLEOTIDE SEQUENCE [LARGE SCALE GENOMIC DNA]</scope>
    <source>
        <strain evidence="7 8">AP103</strain>
    </source>
</reference>
<dbReference type="Proteomes" id="UP000003704">
    <property type="component" value="Unassembled WGS sequence"/>
</dbReference>
<dbReference type="PROSITE" id="PS51318">
    <property type="entry name" value="TAT"/>
    <property type="match status" value="1"/>
</dbReference>
<dbReference type="GO" id="GO:0016020">
    <property type="term" value="C:membrane"/>
    <property type="evidence" value="ECO:0007669"/>
    <property type="project" value="InterPro"/>
</dbReference>
<keyword evidence="1" id="KW-0732">Signal</keyword>
<dbReference type="GO" id="GO:0030001">
    <property type="term" value="P:metal ion transport"/>
    <property type="evidence" value="ECO:0007669"/>
    <property type="project" value="TreeGrafter"/>
</dbReference>